<organism evidence="1">
    <name type="scientific">Gongylonema pulchrum</name>
    <dbReference type="NCBI Taxonomy" id="637853"/>
    <lineage>
        <taxon>Eukaryota</taxon>
        <taxon>Metazoa</taxon>
        <taxon>Ecdysozoa</taxon>
        <taxon>Nematoda</taxon>
        <taxon>Chromadorea</taxon>
        <taxon>Rhabditida</taxon>
        <taxon>Spirurina</taxon>
        <taxon>Spiruromorpha</taxon>
        <taxon>Spiruroidea</taxon>
        <taxon>Gongylonematidae</taxon>
        <taxon>Gongylonema</taxon>
    </lineage>
</organism>
<accession>A0A183ENJ5</accession>
<dbReference type="WBParaSite" id="GPUH_0002256301-mRNA-1">
    <property type="protein sequence ID" value="GPUH_0002256301-mRNA-1"/>
    <property type="gene ID" value="GPUH_0002256301"/>
</dbReference>
<protein>
    <submittedName>
        <fullName evidence="1">tRNA(Phe) (4-demethylwyosine(37)-C(7)) aminocarboxypropyltransferase</fullName>
    </submittedName>
</protein>
<dbReference type="InterPro" id="IPR029063">
    <property type="entry name" value="SAM-dependent_MTases_sf"/>
</dbReference>
<reference evidence="1" key="1">
    <citation type="submission" date="2016-06" db="UniProtKB">
        <authorList>
            <consortium name="WormBaseParasite"/>
        </authorList>
    </citation>
    <scope>IDENTIFICATION</scope>
</reference>
<dbReference type="SUPFAM" id="SSF53335">
    <property type="entry name" value="S-adenosyl-L-methionine-dependent methyltransferases"/>
    <property type="match status" value="1"/>
</dbReference>
<dbReference type="AlphaFoldDB" id="A0A183ENJ5"/>
<proteinExistence type="predicted"/>
<dbReference type="PANTHER" id="PTHR43675">
    <property type="entry name" value="ARSENITE METHYLTRANSFERASE"/>
    <property type="match status" value="1"/>
</dbReference>
<dbReference type="GO" id="GO:0008168">
    <property type="term" value="F:methyltransferase activity"/>
    <property type="evidence" value="ECO:0007669"/>
    <property type="project" value="TreeGrafter"/>
</dbReference>
<dbReference type="Gene3D" id="3.40.50.150">
    <property type="entry name" value="Vaccinia Virus protein VP39"/>
    <property type="match status" value="1"/>
</dbReference>
<dbReference type="InterPro" id="IPR026669">
    <property type="entry name" value="Arsenite_MeTrfase-like"/>
</dbReference>
<evidence type="ECO:0000313" key="1">
    <source>
        <dbReference type="WBParaSite" id="GPUH_0002256301-mRNA-1"/>
    </source>
</evidence>
<name>A0A183ENJ5_9BILA</name>
<sequence>LYDDDDLDQLIDQGIISQYYCVQCRSRDIKPLTYISHSFSLRYIFTVLVPLNERMKDRLIVDIGSRLGVVLYAVNAYGRGQVKAIGIEMNEDFCALQRRAIQANGMEANISVGTAQYNSSAPLHCLSQLSAGFCIVDFPTSAFGLSQMVLGLPVFFKFSISLL</sequence>
<dbReference type="PANTHER" id="PTHR43675:SF1">
    <property type="entry name" value="RIKEN CDNA 2700097O09 GENE"/>
    <property type="match status" value="1"/>
</dbReference>